<sequence>MLSTSKCSRTCVMVLALLCLVSAWKPEKKVVKWSPTFFRPAANHRMCGSVGSPCGNSQKHYGLFWRSTTCCFGLECIDAIHGSFCTEPADDYNDNDSAESVENRISLEQPDSGERYQLE</sequence>
<evidence type="ECO:0000256" key="1">
    <source>
        <dbReference type="SAM" id="MobiDB-lite"/>
    </source>
</evidence>
<evidence type="ECO:0000313" key="4">
    <source>
        <dbReference type="Proteomes" id="UP000192578"/>
    </source>
</evidence>
<comment type="caution">
    <text evidence="3">The sequence shown here is derived from an EMBL/GenBank/DDBJ whole genome shotgun (WGS) entry which is preliminary data.</text>
</comment>
<feature type="chain" id="PRO_5012393378" evidence="2">
    <location>
        <begin position="24"/>
        <end position="119"/>
    </location>
</feature>
<protein>
    <submittedName>
        <fullName evidence="3">Uncharacterized protein</fullName>
    </submittedName>
</protein>
<accession>A0A1W0XD21</accession>
<keyword evidence="2" id="KW-0732">Signal</keyword>
<feature type="region of interest" description="Disordered" evidence="1">
    <location>
        <begin position="93"/>
        <end position="119"/>
    </location>
</feature>
<proteinExistence type="predicted"/>
<feature type="signal peptide" evidence="2">
    <location>
        <begin position="1"/>
        <end position="23"/>
    </location>
</feature>
<evidence type="ECO:0000256" key="2">
    <source>
        <dbReference type="SAM" id="SignalP"/>
    </source>
</evidence>
<dbReference type="Proteomes" id="UP000192578">
    <property type="component" value="Unassembled WGS sequence"/>
</dbReference>
<reference evidence="4" key="1">
    <citation type="submission" date="2017-01" db="EMBL/GenBank/DDBJ databases">
        <title>Comparative genomics of anhydrobiosis in the tardigrade Hypsibius dujardini.</title>
        <authorList>
            <person name="Yoshida Y."/>
            <person name="Koutsovoulos G."/>
            <person name="Laetsch D."/>
            <person name="Stevens L."/>
            <person name="Kumar S."/>
            <person name="Horikawa D."/>
            <person name="Ishino K."/>
            <person name="Komine S."/>
            <person name="Tomita M."/>
            <person name="Blaxter M."/>
            <person name="Arakawa K."/>
        </authorList>
    </citation>
    <scope>NUCLEOTIDE SEQUENCE [LARGE SCALE GENOMIC DNA]</scope>
    <source>
        <strain evidence="4">Z151</strain>
    </source>
</reference>
<keyword evidence="4" id="KW-1185">Reference proteome</keyword>
<dbReference type="EMBL" id="MTYJ01000003">
    <property type="protein sequence ID" value="OQV25377.1"/>
    <property type="molecule type" value="Genomic_DNA"/>
</dbReference>
<gene>
    <name evidence="3" type="ORF">BV898_01055</name>
</gene>
<dbReference type="AlphaFoldDB" id="A0A1W0XD21"/>
<name>A0A1W0XD21_HYPEX</name>
<organism evidence="3 4">
    <name type="scientific">Hypsibius exemplaris</name>
    <name type="common">Freshwater tardigrade</name>
    <dbReference type="NCBI Taxonomy" id="2072580"/>
    <lineage>
        <taxon>Eukaryota</taxon>
        <taxon>Metazoa</taxon>
        <taxon>Ecdysozoa</taxon>
        <taxon>Tardigrada</taxon>
        <taxon>Eutardigrada</taxon>
        <taxon>Parachela</taxon>
        <taxon>Hypsibioidea</taxon>
        <taxon>Hypsibiidae</taxon>
        <taxon>Hypsibius</taxon>
    </lineage>
</organism>
<evidence type="ECO:0000313" key="3">
    <source>
        <dbReference type="EMBL" id="OQV25377.1"/>
    </source>
</evidence>